<keyword evidence="1" id="KW-1185">Reference proteome</keyword>
<dbReference type="AlphaFoldDB" id="A0A915K2D5"/>
<sequence length="149" mass="17292">MEKYDCKVECFDPQFSDLDAELACFTTKTKNFSLYIIDFKFKVQCDVIERVEMTSSTTTNDDVVNLHQSTWNILHRLDEILKLIADNYLIKFLKSLQKEEALINLYYDLINRLNCIISQGLTAVICCLLHEVYNGSATTNSTLQKWKIC</sequence>
<evidence type="ECO:0000313" key="2">
    <source>
        <dbReference type="WBParaSite" id="nRc.2.0.1.t32968-RA"/>
    </source>
</evidence>
<evidence type="ECO:0000313" key="1">
    <source>
        <dbReference type="Proteomes" id="UP000887565"/>
    </source>
</evidence>
<protein>
    <submittedName>
        <fullName evidence="2">Uncharacterized protein</fullName>
    </submittedName>
</protein>
<proteinExistence type="predicted"/>
<dbReference type="Proteomes" id="UP000887565">
    <property type="component" value="Unplaced"/>
</dbReference>
<reference evidence="2" key="1">
    <citation type="submission" date="2022-11" db="UniProtKB">
        <authorList>
            <consortium name="WormBaseParasite"/>
        </authorList>
    </citation>
    <scope>IDENTIFICATION</scope>
</reference>
<organism evidence="1 2">
    <name type="scientific">Romanomermis culicivorax</name>
    <name type="common">Nematode worm</name>
    <dbReference type="NCBI Taxonomy" id="13658"/>
    <lineage>
        <taxon>Eukaryota</taxon>
        <taxon>Metazoa</taxon>
        <taxon>Ecdysozoa</taxon>
        <taxon>Nematoda</taxon>
        <taxon>Enoplea</taxon>
        <taxon>Dorylaimia</taxon>
        <taxon>Mermithida</taxon>
        <taxon>Mermithoidea</taxon>
        <taxon>Mermithidae</taxon>
        <taxon>Romanomermis</taxon>
    </lineage>
</organism>
<name>A0A915K2D5_ROMCU</name>
<accession>A0A915K2D5</accession>
<dbReference type="WBParaSite" id="nRc.2.0.1.t32968-RA">
    <property type="protein sequence ID" value="nRc.2.0.1.t32968-RA"/>
    <property type="gene ID" value="nRc.2.0.1.g32968"/>
</dbReference>